<organism evidence="1 2">
    <name type="scientific">Candidatus Atelocyanobacterium thalassa isolate SIO64986</name>
    <dbReference type="NCBI Taxonomy" id="1527444"/>
    <lineage>
        <taxon>Bacteria</taxon>
        <taxon>Bacillati</taxon>
        <taxon>Cyanobacteriota</taxon>
        <taxon>Cyanophyceae</taxon>
        <taxon>Oscillatoriophycideae</taxon>
        <taxon>Chroococcales</taxon>
        <taxon>Aphanothecaceae</taxon>
        <taxon>Candidatus Atelocyanobacterium</taxon>
        <taxon>Candidatus Atelocyanobacterium thalassae</taxon>
    </lineage>
</organism>
<comment type="caution">
    <text evidence="1">The sequence shown here is derived from an EMBL/GenBank/DDBJ whole genome shotgun (WGS) entry which is preliminary data.</text>
</comment>
<dbReference type="InterPro" id="IPR010985">
    <property type="entry name" value="Ribbon_hlx_hlx"/>
</dbReference>
<dbReference type="EMBL" id="JPSP01000004">
    <property type="protein sequence ID" value="KFF41629.1"/>
    <property type="molecule type" value="Genomic_DNA"/>
</dbReference>
<proteinExistence type="predicted"/>
<sequence>MQNKQKVTIYIPSEIHKRLKIRAATDEESMSFIVEKAVNFYLKHSTKVKKLENLDCGKIHQVHFCPECKAAVVVDDRQIFSLKNQSDIVQDNFSLNAREKKPLNTSISDKETFVFY</sequence>
<protein>
    <submittedName>
        <fullName evidence="1">Uncharacterized protein</fullName>
    </submittedName>
</protein>
<dbReference type="Proteomes" id="UP000028922">
    <property type="component" value="Unassembled WGS sequence"/>
</dbReference>
<dbReference type="GO" id="GO:0006355">
    <property type="term" value="P:regulation of DNA-templated transcription"/>
    <property type="evidence" value="ECO:0007669"/>
    <property type="project" value="InterPro"/>
</dbReference>
<evidence type="ECO:0000313" key="1">
    <source>
        <dbReference type="EMBL" id="KFF41629.1"/>
    </source>
</evidence>
<dbReference type="InterPro" id="IPR013321">
    <property type="entry name" value="Arc_rbn_hlx_hlx"/>
</dbReference>
<dbReference type="Gene3D" id="1.10.1220.10">
    <property type="entry name" value="Met repressor-like"/>
    <property type="match status" value="1"/>
</dbReference>
<name>A0A086CHG5_9CHRO</name>
<accession>A0A086CHG5</accession>
<dbReference type="AlphaFoldDB" id="A0A086CHG5"/>
<reference evidence="1 2" key="1">
    <citation type="submission" date="2014-08" db="EMBL/GenBank/DDBJ databases">
        <title>Comparative genomics reveals surprising divergence of two closely related strains of uncultivated UCYN-A cyanobacteria.</title>
        <authorList>
            <person name="Bombar D."/>
            <person name="Heller P."/>
            <person name="Sanchez-Baracaldo P."/>
            <person name="Carter B.J."/>
            <person name="Zert J.P."/>
        </authorList>
    </citation>
    <scope>NUCLEOTIDE SEQUENCE [LARGE SCALE GENOMIC DNA]</scope>
</reference>
<dbReference type="SUPFAM" id="SSF47598">
    <property type="entry name" value="Ribbon-helix-helix"/>
    <property type="match status" value="1"/>
</dbReference>
<gene>
    <name evidence="1" type="ORF">ucyna2_00505</name>
</gene>
<evidence type="ECO:0000313" key="2">
    <source>
        <dbReference type="Proteomes" id="UP000028922"/>
    </source>
</evidence>
<dbReference type="eggNOG" id="ENOG5032SXM">
    <property type="taxonomic scope" value="Bacteria"/>
</dbReference>
<dbReference type="STRING" id="1527444.ucyna2_00505"/>